<dbReference type="GO" id="GO:0005737">
    <property type="term" value="C:cytoplasm"/>
    <property type="evidence" value="ECO:0007669"/>
    <property type="project" value="TreeGrafter"/>
</dbReference>
<protein>
    <submittedName>
        <fullName evidence="3">Uncharacterized protein</fullName>
    </submittedName>
</protein>
<keyword evidence="1" id="KW-0433">Leucine-rich repeat</keyword>
<evidence type="ECO:0000313" key="3">
    <source>
        <dbReference type="EMBL" id="CAI2378218.1"/>
    </source>
</evidence>
<dbReference type="Gene3D" id="3.80.10.10">
    <property type="entry name" value="Ribonuclease Inhibitor"/>
    <property type="match status" value="1"/>
</dbReference>
<accession>A0AAD2D3M0</accession>
<sequence>MGGGCCKPSQKSASNPKLKRNIKKSNLPEMRKKFELMKQLNIESIPVKSLGTNGPLHISGLKNVNASDCGIKSIDDDFFDASSRTLKTVNFTSNAISEFPNLFACTKLVTLKLSKNNLNKVPKEICQIKTLKHLELDHQDIEELIPELFLGNLELLSISHNKISAIPEKTRNGDDLFTSFSQTLVCLDLGHNPIGSIPNGLLEQTNIHKLNLEGTNASKKELELMPGLSQYIERRKNRIDIAIWNEIDVDWNLCGLQG</sequence>
<keyword evidence="2" id="KW-0677">Repeat</keyword>
<dbReference type="InterPro" id="IPR003591">
    <property type="entry name" value="Leu-rich_rpt_typical-subtyp"/>
</dbReference>
<name>A0AAD2D3M0_EUPCR</name>
<comment type="caution">
    <text evidence="3">The sequence shown here is derived from an EMBL/GenBank/DDBJ whole genome shotgun (WGS) entry which is preliminary data.</text>
</comment>
<dbReference type="AlphaFoldDB" id="A0AAD2D3M0"/>
<dbReference type="InterPro" id="IPR050216">
    <property type="entry name" value="LRR_domain-containing"/>
</dbReference>
<dbReference type="SMART" id="SM00369">
    <property type="entry name" value="LRR_TYP"/>
    <property type="match status" value="3"/>
</dbReference>
<reference evidence="3" key="1">
    <citation type="submission" date="2023-07" db="EMBL/GenBank/DDBJ databases">
        <authorList>
            <consortium name="AG Swart"/>
            <person name="Singh M."/>
            <person name="Singh A."/>
            <person name="Seah K."/>
            <person name="Emmerich C."/>
        </authorList>
    </citation>
    <scope>NUCLEOTIDE SEQUENCE</scope>
    <source>
        <strain evidence="3">DP1</strain>
    </source>
</reference>
<evidence type="ECO:0000256" key="1">
    <source>
        <dbReference type="ARBA" id="ARBA00022614"/>
    </source>
</evidence>
<dbReference type="Proteomes" id="UP001295684">
    <property type="component" value="Unassembled WGS sequence"/>
</dbReference>
<dbReference type="InterPro" id="IPR001611">
    <property type="entry name" value="Leu-rich_rpt"/>
</dbReference>
<dbReference type="InterPro" id="IPR032675">
    <property type="entry name" value="LRR_dom_sf"/>
</dbReference>
<dbReference type="PROSITE" id="PS51450">
    <property type="entry name" value="LRR"/>
    <property type="match status" value="2"/>
</dbReference>
<dbReference type="EMBL" id="CAMPGE010019918">
    <property type="protein sequence ID" value="CAI2378218.1"/>
    <property type="molecule type" value="Genomic_DNA"/>
</dbReference>
<keyword evidence="4" id="KW-1185">Reference proteome</keyword>
<proteinExistence type="predicted"/>
<organism evidence="3 4">
    <name type="scientific">Euplotes crassus</name>
    <dbReference type="NCBI Taxonomy" id="5936"/>
    <lineage>
        <taxon>Eukaryota</taxon>
        <taxon>Sar</taxon>
        <taxon>Alveolata</taxon>
        <taxon>Ciliophora</taxon>
        <taxon>Intramacronucleata</taxon>
        <taxon>Spirotrichea</taxon>
        <taxon>Hypotrichia</taxon>
        <taxon>Euplotida</taxon>
        <taxon>Euplotidae</taxon>
        <taxon>Moneuplotes</taxon>
    </lineage>
</organism>
<evidence type="ECO:0000313" key="4">
    <source>
        <dbReference type="Proteomes" id="UP001295684"/>
    </source>
</evidence>
<evidence type="ECO:0000256" key="2">
    <source>
        <dbReference type="ARBA" id="ARBA00022737"/>
    </source>
</evidence>
<gene>
    <name evidence="3" type="ORF">ECRASSUSDP1_LOCUS19613</name>
</gene>
<dbReference type="PANTHER" id="PTHR48051">
    <property type="match status" value="1"/>
</dbReference>
<dbReference type="PANTHER" id="PTHR48051:SF1">
    <property type="entry name" value="RAS SUPPRESSOR PROTEIN 1"/>
    <property type="match status" value="1"/>
</dbReference>
<dbReference type="Pfam" id="PF13516">
    <property type="entry name" value="LRR_6"/>
    <property type="match status" value="1"/>
</dbReference>
<dbReference type="SUPFAM" id="SSF52058">
    <property type="entry name" value="L domain-like"/>
    <property type="match status" value="1"/>
</dbReference>